<keyword evidence="3" id="KW-1185">Reference proteome</keyword>
<dbReference type="RefSeq" id="WP_354660466.1">
    <property type="nucleotide sequence ID" value="NZ_JBEXAC010000001.1"/>
</dbReference>
<proteinExistence type="predicted"/>
<keyword evidence="1" id="KW-0175">Coiled coil</keyword>
<comment type="caution">
    <text evidence="2">The sequence shown here is derived from an EMBL/GenBank/DDBJ whole genome shotgun (WGS) entry which is preliminary data.</text>
</comment>
<name>A0ABV2T467_9BACT</name>
<feature type="coiled-coil region" evidence="1">
    <location>
        <begin position="47"/>
        <end position="74"/>
    </location>
</feature>
<protein>
    <submittedName>
        <fullName evidence="2">Uncharacterized protein</fullName>
    </submittedName>
</protein>
<accession>A0ABV2T467</accession>
<organism evidence="2 3">
    <name type="scientific">Chitinophaga defluvii</name>
    <dbReference type="NCBI Taxonomy" id="3163343"/>
    <lineage>
        <taxon>Bacteria</taxon>
        <taxon>Pseudomonadati</taxon>
        <taxon>Bacteroidota</taxon>
        <taxon>Chitinophagia</taxon>
        <taxon>Chitinophagales</taxon>
        <taxon>Chitinophagaceae</taxon>
        <taxon>Chitinophaga</taxon>
    </lineage>
</organism>
<evidence type="ECO:0000256" key="1">
    <source>
        <dbReference type="SAM" id="Coils"/>
    </source>
</evidence>
<sequence length="89" mass="10890">MRHITTSTHNKFCDKLKSLSVEPDLVNNQIIRDTQIKDQLDEDRERLEMLHFNYQQHLEQLQQIQREYFNIQNQARVKLRRQQLRNSGK</sequence>
<gene>
    <name evidence="2" type="ORF">ABR189_10645</name>
</gene>
<dbReference type="EMBL" id="JBEXAC010000001">
    <property type="protein sequence ID" value="MET6997831.1"/>
    <property type="molecule type" value="Genomic_DNA"/>
</dbReference>
<reference evidence="2 3" key="1">
    <citation type="submission" date="2024-06" db="EMBL/GenBank/DDBJ databases">
        <title>Chitinophaga defluvii sp. nov., isolated from municipal sewage.</title>
        <authorList>
            <person name="Zhang L."/>
        </authorList>
    </citation>
    <scope>NUCLEOTIDE SEQUENCE [LARGE SCALE GENOMIC DNA]</scope>
    <source>
        <strain evidence="2 3">H8</strain>
    </source>
</reference>
<dbReference type="Proteomes" id="UP001549749">
    <property type="component" value="Unassembled WGS sequence"/>
</dbReference>
<evidence type="ECO:0000313" key="3">
    <source>
        <dbReference type="Proteomes" id="UP001549749"/>
    </source>
</evidence>
<evidence type="ECO:0000313" key="2">
    <source>
        <dbReference type="EMBL" id="MET6997831.1"/>
    </source>
</evidence>